<evidence type="ECO:0000256" key="4">
    <source>
        <dbReference type="ARBA" id="ARBA00022475"/>
    </source>
</evidence>
<feature type="transmembrane region" description="Helical" evidence="8">
    <location>
        <begin position="125"/>
        <end position="146"/>
    </location>
</feature>
<keyword evidence="10" id="KW-1185">Reference proteome</keyword>
<dbReference type="PANTHER" id="PTHR30330">
    <property type="entry name" value="AGSS FAMILY TRANSPORTER, SODIUM-ALANINE"/>
    <property type="match status" value="1"/>
</dbReference>
<evidence type="ECO:0000256" key="7">
    <source>
        <dbReference type="ARBA" id="ARBA00023136"/>
    </source>
</evidence>
<dbReference type="Pfam" id="PF01235">
    <property type="entry name" value="Na_Ala_symp"/>
    <property type="match status" value="1"/>
</dbReference>
<feature type="transmembrane region" description="Helical" evidence="8">
    <location>
        <begin position="84"/>
        <end position="104"/>
    </location>
</feature>
<evidence type="ECO:0008006" key="11">
    <source>
        <dbReference type="Google" id="ProtNLM"/>
    </source>
</evidence>
<keyword evidence="4" id="KW-1003">Cell membrane</keyword>
<dbReference type="PANTHER" id="PTHR30330:SF3">
    <property type="entry name" value="TRANSCRIPTIONAL REGULATOR, LRP FAMILY"/>
    <property type="match status" value="1"/>
</dbReference>
<dbReference type="EMBL" id="BMXB01000001">
    <property type="protein sequence ID" value="GHA28506.1"/>
    <property type="molecule type" value="Genomic_DNA"/>
</dbReference>
<evidence type="ECO:0000256" key="3">
    <source>
        <dbReference type="ARBA" id="ARBA00022448"/>
    </source>
</evidence>
<reference evidence="9" key="1">
    <citation type="journal article" date="2014" name="Int. J. Syst. Evol. Microbiol.">
        <title>Complete genome sequence of Corynebacterium casei LMG S-19264T (=DSM 44701T), isolated from a smear-ripened cheese.</title>
        <authorList>
            <consortium name="US DOE Joint Genome Institute (JGI-PGF)"/>
            <person name="Walter F."/>
            <person name="Albersmeier A."/>
            <person name="Kalinowski J."/>
            <person name="Ruckert C."/>
        </authorList>
    </citation>
    <scope>NUCLEOTIDE SEQUENCE</scope>
    <source>
        <strain evidence="9">KCTC 12719</strain>
    </source>
</reference>
<evidence type="ECO:0000256" key="5">
    <source>
        <dbReference type="ARBA" id="ARBA00022692"/>
    </source>
</evidence>
<evidence type="ECO:0000313" key="9">
    <source>
        <dbReference type="EMBL" id="GHA28506.1"/>
    </source>
</evidence>
<sequence length="200" mass="21967">MVVGFQRAAFFSEMGVGSAAIAPSTGKTNHPISEGYVALLEPFIDTVVVCTLTALVQIFTGMQEVQGVGGVQLTSDAFATVLSWFPYLLSLVVFLFAFTTMISWSNYGMRSWTYLFGRSKKSEMIYKIIFLVFVVIGASIGLGAVLDFSDRMILTMSFPNNIGLYIMSGEVKSYLKEYTRKLKAGELFSKNNSETDSKAA</sequence>
<dbReference type="GO" id="GO:0005886">
    <property type="term" value="C:plasma membrane"/>
    <property type="evidence" value="ECO:0007669"/>
    <property type="project" value="UniProtKB-SubCell"/>
</dbReference>
<reference evidence="9" key="2">
    <citation type="submission" date="2020-09" db="EMBL/GenBank/DDBJ databases">
        <authorList>
            <person name="Sun Q."/>
            <person name="Kim S."/>
        </authorList>
    </citation>
    <scope>NUCLEOTIDE SEQUENCE</scope>
    <source>
        <strain evidence="9">KCTC 12719</strain>
    </source>
</reference>
<proteinExistence type="inferred from homology"/>
<evidence type="ECO:0000256" key="2">
    <source>
        <dbReference type="ARBA" id="ARBA00009261"/>
    </source>
</evidence>
<keyword evidence="7 8" id="KW-0472">Membrane</keyword>
<protein>
    <recommendedName>
        <fullName evidence="11">Alanine or glycine:cation symporter, AGCS family</fullName>
    </recommendedName>
</protein>
<evidence type="ECO:0000256" key="6">
    <source>
        <dbReference type="ARBA" id="ARBA00022989"/>
    </source>
</evidence>
<comment type="subcellular location">
    <subcellularLocation>
        <location evidence="1">Cell membrane</location>
        <topology evidence="1">Multi-pass membrane protein</topology>
    </subcellularLocation>
</comment>
<comment type="similarity">
    <text evidence="2">Belongs to the alanine or glycine:cation symporter (AGCS) (TC 2.A.25) family.</text>
</comment>
<evidence type="ECO:0000256" key="8">
    <source>
        <dbReference type="SAM" id="Phobius"/>
    </source>
</evidence>
<keyword evidence="6 8" id="KW-1133">Transmembrane helix</keyword>
<keyword evidence="3" id="KW-0813">Transport</keyword>
<evidence type="ECO:0000313" key="10">
    <source>
        <dbReference type="Proteomes" id="UP000610456"/>
    </source>
</evidence>
<name>A0A918VW14_9FLAO</name>
<dbReference type="InterPro" id="IPR001463">
    <property type="entry name" value="Na/Ala_symport"/>
</dbReference>
<dbReference type="Proteomes" id="UP000610456">
    <property type="component" value="Unassembled WGS sequence"/>
</dbReference>
<dbReference type="GO" id="GO:0005283">
    <property type="term" value="F:amino acid:sodium symporter activity"/>
    <property type="evidence" value="ECO:0007669"/>
    <property type="project" value="InterPro"/>
</dbReference>
<keyword evidence="5 8" id="KW-0812">Transmembrane</keyword>
<evidence type="ECO:0000256" key="1">
    <source>
        <dbReference type="ARBA" id="ARBA00004651"/>
    </source>
</evidence>
<organism evidence="9 10">
    <name type="scientific">Salinimicrobium marinum</name>
    <dbReference type="NCBI Taxonomy" id="680283"/>
    <lineage>
        <taxon>Bacteria</taxon>
        <taxon>Pseudomonadati</taxon>
        <taxon>Bacteroidota</taxon>
        <taxon>Flavobacteriia</taxon>
        <taxon>Flavobacteriales</taxon>
        <taxon>Flavobacteriaceae</taxon>
        <taxon>Salinimicrobium</taxon>
    </lineage>
</organism>
<dbReference type="AlphaFoldDB" id="A0A918VW14"/>
<accession>A0A918VW14</accession>
<gene>
    <name evidence="9" type="ORF">GCM10007103_07670</name>
</gene>
<comment type="caution">
    <text evidence="9">The sequence shown here is derived from an EMBL/GenBank/DDBJ whole genome shotgun (WGS) entry which is preliminary data.</text>
</comment>
<dbReference type="PRINTS" id="PR00175">
    <property type="entry name" value="NAALASMPORT"/>
</dbReference>